<sequence length="85" mass="9314">MSHFAKLNVSNIVTEVITADQSFIDALPDAGLWVQTSYTARIRGKYAGIGDTYDKDRDMFVAPYVDPIVQSMNVSAASIDTTKPI</sequence>
<protein>
    <submittedName>
        <fullName evidence="1">Uncharacterized protein</fullName>
    </submittedName>
</protein>
<name>A0A6J5N729_9CAUD</name>
<reference evidence="1" key="1">
    <citation type="submission" date="2020-04" db="EMBL/GenBank/DDBJ databases">
        <authorList>
            <person name="Chiriac C."/>
            <person name="Salcher M."/>
            <person name="Ghai R."/>
            <person name="Kavagutti S V."/>
        </authorList>
    </citation>
    <scope>NUCLEOTIDE SEQUENCE</scope>
</reference>
<evidence type="ECO:0000313" key="1">
    <source>
        <dbReference type="EMBL" id="CAB4153186.1"/>
    </source>
</evidence>
<gene>
    <name evidence="1" type="ORF">UFOVP607_54</name>
</gene>
<accession>A0A6J5N729</accession>
<proteinExistence type="predicted"/>
<dbReference type="EMBL" id="LR796581">
    <property type="protein sequence ID" value="CAB4153186.1"/>
    <property type="molecule type" value="Genomic_DNA"/>
</dbReference>
<organism evidence="1">
    <name type="scientific">uncultured Caudovirales phage</name>
    <dbReference type="NCBI Taxonomy" id="2100421"/>
    <lineage>
        <taxon>Viruses</taxon>
        <taxon>Duplodnaviria</taxon>
        <taxon>Heunggongvirae</taxon>
        <taxon>Uroviricota</taxon>
        <taxon>Caudoviricetes</taxon>
        <taxon>Peduoviridae</taxon>
        <taxon>Maltschvirus</taxon>
        <taxon>Maltschvirus maltsch</taxon>
    </lineage>
</organism>